<sequence>MSFNYNKNNIIKSIKLAKQLGATYRLGPELEVPGYGSEDHFFELDTVKHSWNVLRDILEDKELTKDIIVDIGMPVSYKNTLYNCRVVCLNQEILLIRPKLHLASGNNYRESRWFTAWVRDDGRAVEDFQLSPEIQSIKGQKLTKIGNAVIKTIDTSIGIETCEELWVPKNPHVDYGLDGVEIITNGSASHHELRKLHTRLALIMNASTRNGGVYLYANQKGCDGGRVYYDGSSMVCMNGKIYNIEKQFSVGDVDVQIGVLDLDEVRSYRMGNQSRNFQSAKLKPFTEVFANISISKLSNIPLSKQVALNILTPEQEISRGPALWMWDYLRRSGARGFFLPLSGGADSAAVAGLVANMSKMVLENIKNDGNLETLEDIRRVVKDPKFTPEKYQDIVNKIFVTSYLSTKNSSKETLGRAENLAKSIGSLHFNIGIDEAYEGIVKVFQNATNMTPKFEVHGGSSIEDLALQNIQARVRMVISYLMAQLVPWTQNEKGFLLVLGTSNICESLRGYMTKYDCSSADINPIGGVNKSDLKRTLIYLSHEMNVPALAEIAGALPSAELRPFVEGDTKTQQLDEVDMGMSYDELDEFGKLRKIYKSGPVSMFERLLFNWPQLTPREVAEKVKRFFYYYSVNRHKMTVVTPSYHAEAYGTDDNRFDLRQFLYDTKWELQFDEIDKIVLEYERKKLDPNQKQDMRNFPPKM</sequence>
<dbReference type="NCBIfam" id="TIGR00552">
    <property type="entry name" value="nadE"/>
    <property type="match status" value="1"/>
</dbReference>
<proteinExistence type="inferred from homology"/>
<gene>
    <name evidence="9" type="primary">Contig7687.g8196</name>
    <name evidence="9" type="ORF">STYLEM_2317</name>
</gene>
<organism evidence="9 10">
    <name type="scientific">Stylonychia lemnae</name>
    <name type="common">Ciliate</name>
    <dbReference type="NCBI Taxonomy" id="5949"/>
    <lineage>
        <taxon>Eukaryota</taxon>
        <taxon>Sar</taxon>
        <taxon>Alveolata</taxon>
        <taxon>Ciliophora</taxon>
        <taxon>Intramacronucleata</taxon>
        <taxon>Spirotrichea</taxon>
        <taxon>Stichotrichia</taxon>
        <taxon>Sporadotrichida</taxon>
        <taxon>Oxytrichidae</taxon>
        <taxon>Stylonychinae</taxon>
        <taxon>Stylonychia</taxon>
    </lineage>
</organism>
<dbReference type="SUPFAM" id="SSF56317">
    <property type="entry name" value="Carbon-nitrogen hydrolase"/>
    <property type="match status" value="1"/>
</dbReference>
<dbReference type="InterPro" id="IPR022310">
    <property type="entry name" value="NAD/GMP_synthase"/>
</dbReference>
<dbReference type="AlphaFoldDB" id="A0A077ZXT9"/>
<accession>A0A077ZXT9</accession>
<dbReference type="InterPro" id="IPR036526">
    <property type="entry name" value="C-N_Hydrolase_sf"/>
</dbReference>
<dbReference type="EMBL" id="CCKQ01002249">
    <property type="protein sequence ID" value="CDW73341.1"/>
    <property type="molecule type" value="Genomic_DNA"/>
</dbReference>
<reference evidence="9 10" key="1">
    <citation type="submission" date="2014-06" db="EMBL/GenBank/DDBJ databases">
        <authorList>
            <person name="Swart Estienne"/>
        </authorList>
    </citation>
    <scope>NUCLEOTIDE SEQUENCE [LARGE SCALE GENOMIC DNA]</scope>
    <source>
        <strain evidence="9 10">130c</strain>
    </source>
</reference>
<name>A0A077ZXT9_STYLE</name>
<dbReference type="SUPFAM" id="SSF52402">
    <property type="entry name" value="Adenine nucleotide alpha hydrolases-like"/>
    <property type="match status" value="1"/>
</dbReference>
<evidence type="ECO:0000256" key="2">
    <source>
        <dbReference type="ARBA" id="ARBA00007145"/>
    </source>
</evidence>
<comment type="catalytic activity">
    <reaction evidence="7">
        <text>deamido-NAD(+) + L-glutamine + ATP + H2O = L-glutamate + AMP + diphosphate + NAD(+) + H(+)</text>
        <dbReference type="Rhea" id="RHEA:24384"/>
        <dbReference type="ChEBI" id="CHEBI:15377"/>
        <dbReference type="ChEBI" id="CHEBI:15378"/>
        <dbReference type="ChEBI" id="CHEBI:29985"/>
        <dbReference type="ChEBI" id="CHEBI:30616"/>
        <dbReference type="ChEBI" id="CHEBI:33019"/>
        <dbReference type="ChEBI" id="CHEBI:57540"/>
        <dbReference type="ChEBI" id="CHEBI:58359"/>
        <dbReference type="ChEBI" id="CHEBI:58437"/>
        <dbReference type="ChEBI" id="CHEBI:456215"/>
        <dbReference type="EC" id="6.3.5.1"/>
    </reaction>
</comment>
<dbReference type="FunFam" id="3.40.50.620:FF:000036">
    <property type="entry name" value="Glutamine-dependent NAD(+) synthetase"/>
    <property type="match status" value="1"/>
</dbReference>
<comment type="similarity">
    <text evidence="2 7">In the C-terminal section; belongs to the NAD synthetase family.</text>
</comment>
<dbReference type="CDD" id="cd07570">
    <property type="entry name" value="GAT_Gln-NAD-synth"/>
    <property type="match status" value="1"/>
</dbReference>
<dbReference type="InterPro" id="IPR014729">
    <property type="entry name" value="Rossmann-like_a/b/a_fold"/>
</dbReference>
<dbReference type="EC" id="6.3.5.1" evidence="7"/>
<dbReference type="OMA" id="TSQEVCN"/>
<dbReference type="InterPro" id="IPR003010">
    <property type="entry name" value="C-N_Hydrolase"/>
</dbReference>
<dbReference type="PROSITE" id="PS50263">
    <property type="entry name" value="CN_HYDROLASE"/>
    <property type="match status" value="1"/>
</dbReference>
<evidence type="ECO:0000256" key="4">
    <source>
        <dbReference type="ARBA" id="ARBA00022741"/>
    </source>
</evidence>
<dbReference type="Gene3D" id="3.40.50.620">
    <property type="entry name" value="HUPs"/>
    <property type="match status" value="1"/>
</dbReference>
<dbReference type="InParanoid" id="A0A077ZXT9"/>
<evidence type="ECO:0000256" key="1">
    <source>
        <dbReference type="ARBA" id="ARBA00005188"/>
    </source>
</evidence>
<keyword evidence="3 7" id="KW-0436">Ligase</keyword>
<dbReference type="InterPro" id="IPR014445">
    <property type="entry name" value="Gln-dep_NAD_synthase"/>
</dbReference>
<evidence type="ECO:0000256" key="7">
    <source>
        <dbReference type="PIRNR" id="PIRNR006630"/>
    </source>
</evidence>
<dbReference type="GO" id="GO:0003952">
    <property type="term" value="F:NAD+ synthase (glutamine-hydrolyzing) activity"/>
    <property type="evidence" value="ECO:0007669"/>
    <property type="project" value="UniProtKB-UniRule"/>
</dbReference>
<dbReference type="GO" id="GO:0005524">
    <property type="term" value="F:ATP binding"/>
    <property type="evidence" value="ECO:0007669"/>
    <property type="project" value="UniProtKB-UniRule"/>
</dbReference>
<feature type="domain" description="CN hydrolase" evidence="8">
    <location>
        <begin position="1"/>
        <end position="267"/>
    </location>
</feature>
<keyword evidence="10" id="KW-1185">Reference proteome</keyword>
<evidence type="ECO:0000313" key="10">
    <source>
        <dbReference type="Proteomes" id="UP000039865"/>
    </source>
</evidence>
<dbReference type="PIRSF" id="PIRSF006630">
    <property type="entry name" value="NADS_GAT"/>
    <property type="match status" value="1"/>
</dbReference>
<dbReference type="PANTHER" id="PTHR23090:SF9">
    <property type="entry name" value="GLUTAMINE-DEPENDENT NAD(+) SYNTHETASE"/>
    <property type="match status" value="1"/>
</dbReference>
<dbReference type="OrthoDB" id="2020662at2759"/>
<dbReference type="Pfam" id="PF00795">
    <property type="entry name" value="CN_hydrolase"/>
    <property type="match status" value="1"/>
</dbReference>
<protein>
    <recommendedName>
        <fullName evidence="7">Glutamine-dependent NAD(+) synthetase</fullName>
        <ecNumber evidence="7">6.3.5.1</ecNumber>
    </recommendedName>
    <alternativeName>
        <fullName evidence="7">NAD(+) synthase [glutamine-hydrolyzing]</fullName>
    </alternativeName>
</protein>
<evidence type="ECO:0000256" key="6">
    <source>
        <dbReference type="ARBA" id="ARBA00023027"/>
    </source>
</evidence>
<keyword evidence="4 7" id="KW-0547">Nucleotide-binding</keyword>
<dbReference type="CDD" id="cd00553">
    <property type="entry name" value="NAD_synthase"/>
    <property type="match status" value="1"/>
</dbReference>
<dbReference type="PANTHER" id="PTHR23090">
    <property type="entry name" value="NH 3 /GLUTAMINE-DEPENDENT NAD + SYNTHETASE"/>
    <property type="match status" value="1"/>
</dbReference>
<evidence type="ECO:0000259" key="8">
    <source>
        <dbReference type="PROSITE" id="PS50263"/>
    </source>
</evidence>
<dbReference type="Proteomes" id="UP000039865">
    <property type="component" value="Unassembled WGS sequence"/>
</dbReference>
<dbReference type="HAMAP" id="MF_02090">
    <property type="entry name" value="NadE_glutamine_dep"/>
    <property type="match status" value="1"/>
</dbReference>
<dbReference type="Gene3D" id="3.60.110.10">
    <property type="entry name" value="Carbon-nitrogen hydrolase"/>
    <property type="match status" value="1"/>
</dbReference>
<dbReference type="GO" id="GO:0009435">
    <property type="term" value="P:NAD+ biosynthetic process"/>
    <property type="evidence" value="ECO:0007669"/>
    <property type="project" value="UniProtKB-UniRule"/>
</dbReference>
<dbReference type="FunCoup" id="A0A077ZXT9">
    <property type="interactions" value="266"/>
</dbReference>
<comment type="pathway">
    <text evidence="1 7">Cofactor biosynthesis; NAD(+) biosynthesis; NAD(+) from deamido-NAD(+) (L-Gln route): step 1/1.</text>
</comment>
<dbReference type="Pfam" id="PF02540">
    <property type="entry name" value="NAD_synthase"/>
    <property type="match status" value="1"/>
</dbReference>
<evidence type="ECO:0000256" key="5">
    <source>
        <dbReference type="ARBA" id="ARBA00022840"/>
    </source>
</evidence>
<keyword evidence="6 7" id="KW-0520">NAD</keyword>
<dbReference type="GO" id="GO:0004359">
    <property type="term" value="F:glutaminase activity"/>
    <property type="evidence" value="ECO:0007669"/>
    <property type="project" value="InterPro"/>
</dbReference>
<dbReference type="GO" id="GO:0005737">
    <property type="term" value="C:cytoplasm"/>
    <property type="evidence" value="ECO:0007669"/>
    <property type="project" value="InterPro"/>
</dbReference>
<dbReference type="UniPathway" id="UPA00253">
    <property type="reaction ID" value="UER00334"/>
</dbReference>
<dbReference type="InterPro" id="IPR003694">
    <property type="entry name" value="NAD_synthase"/>
</dbReference>
<evidence type="ECO:0000256" key="3">
    <source>
        <dbReference type="ARBA" id="ARBA00022598"/>
    </source>
</evidence>
<keyword evidence="5 7" id="KW-0067">ATP-binding</keyword>
<evidence type="ECO:0000313" key="9">
    <source>
        <dbReference type="EMBL" id="CDW73341.1"/>
    </source>
</evidence>